<feature type="region of interest" description="Disordered" evidence="1">
    <location>
        <begin position="123"/>
        <end position="176"/>
    </location>
</feature>
<dbReference type="Proteomes" id="UP000440578">
    <property type="component" value="Unassembled WGS sequence"/>
</dbReference>
<dbReference type="GO" id="GO:0051260">
    <property type="term" value="P:protein homooligomerization"/>
    <property type="evidence" value="ECO:0007669"/>
    <property type="project" value="InterPro"/>
</dbReference>
<dbReference type="InterPro" id="IPR011333">
    <property type="entry name" value="SKP1/BTB/POZ_sf"/>
</dbReference>
<evidence type="ECO:0000313" key="4">
    <source>
        <dbReference type="Proteomes" id="UP000440578"/>
    </source>
</evidence>
<organism evidence="3 4">
    <name type="scientific">Amphibalanus amphitrite</name>
    <name type="common">Striped barnacle</name>
    <name type="synonym">Balanus amphitrite</name>
    <dbReference type="NCBI Taxonomy" id="1232801"/>
    <lineage>
        <taxon>Eukaryota</taxon>
        <taxon>Metazoa</taxon>
        <taxon>Ecdysozoa</taxon>
        <taxon>Arthropoda</taxon>
        <taxon>Crustacea</taxon>
        <taxon>Multicrustacea</taxon>
        <taxon>Cirripedia</taxon>
        <taxon>Thoracica</taxon>
        <taxon>Thoracicalcarea</taxon>
        <taxon>Balanomorpha</taxon>
        <taxon>Balanoidea</taxon>
        <taxon>Balanidae</taxon>
        <taxon>Amphibalaninae</taxon>
        <taxon>Amphibalanus</taxon>
    </lineage>
</organism>
<feature type="compositionally biased region" description="Polar residues" evidence="1">
    <location>
        <begin position="133"/>
        <end position="143"/>
    </location>
</feature>
<evidence type="ECO:0000313" key="3">
    <source>
        <dbReference type="EMBL" id="KAF0306039.1"/>
    </source>
</evidence>
<keyword evidence="4" id="KW-1185">Reference proteome</keyword>
<dbReference type="EMBL" id="VIIS01000696">
    <property type="protein sequence ID" value="KAF0306039.1"/>
    <property type="molecule type" value="Genomic_DNA"/>
</dbReference>
<dbReference type="InterPro" id="IPR048595">
    <property type="entry name" value="KCTD1-15-like_C"/>
</dbReference>
<name>A0A6A4WLD2_AMPAM</name>
<dbReference type="Pfam" id="PF20871">
    <property type="entry name" value="KCTD1-15_CTD"/>
    <property type="match status" value="1"/>
</dbReference>
<dbReference type="PANTHER" id="PTHR14499:SF67">
    <property type="entry name" value="BTB_POZ DOMAIN-CONTAINING PROTEIN TIWAZ"/>
    <property type="match status" value="1"/>
</dbReference>
<dbReference type="InterPro" id="IPR000210">
    <property type="entry name" value="BTB/POZ_dom"/>
</dbReference>
<proteinExistence type="predicted"/>
<dbReference type="CDD" id="cd18361">
    <property type="entry name" value="BTB_POZ_KCTD1-like"/>
    <property type="match status" value="1"/>
</dbReference>
<evidence type="ECO:0000259" key="2">
    <source>
        <dbReference type="SMART" id="SM00225"/>
    </source>
</evidence>
<gene>
    <name evidence="3" type="primary">Kctd15_1</name>
    <name evidence="3" type="ORF">FJT64_022421</name>
</gene>
<reference evidence="3 4" key="1">
    <citation type="submission" date="2019-07" db="EMBL/GenBank/DDBJ databases">
        <title>Draft genome assembly of a fouling barnacle, Amphibalanus amphitrite (Darwin, 1854): The first reference genome for Thecostraca.</title>
        <authorList>
            <person name="Kim W."/>
        </authorList>
    </citation>
    <scope>NUCLEOTIDE SEQUENCE [LARGE SCALE GENOMIC DNA]</scope>
    <source>
        <strain evidence="3">SNU_AA5</strain>
        <tissue evidence="3">Soma without cirri and trophi</tissue>
    </source>
</reference>
<dbReference type="SMART" id="SM00225">
    <property type="entry name" value="BTB"/>
    <property type="match status" value="1"/>
</dbReference>
<evidence type="ECO:0000256" key="1">
    <source>
        <dbReference type="SAM" id="MobiDB-lite"/>
    </source>
</evidence>
<dbReference type="InterPro" id="IPR003131">
    <property type="entry name" value="T1-type_BTB"/>
</dbReference>
<dbReference type="Gene3D" id="3.30.710.10">
    <property type="entry name" value="Potassium Channel Kv1.1, Chain A"/>
    <property type="match status" value="1"/>
</dbReference>
<dbReference type="AlphaFoldDB" id="A0A6A4WLD2"/>
<feature type="compositionally biased region" description="Low complexity" evidence="1">
    <location>
        <begin position="24"/>
        <end position="61"/>
    </location>
</feature>
<feature type="domain" description="BTB" evidence="2">
    <location>
        <begin position="189"/>
        <end position="291"/>
    </location>
</feature>
<dbReference type="OrthoDB" id="2414723at2759"/>
<feature type="compositionally biased region" description="Low complexity" evidence="1">
    <location>
        <begin position="144"/>
        <end position="158"/>
    </location>
</feature>
<dbReference type="SUPFAM" id="SSF54695">
    <property type="entry name" value="POZ domain"/>
    <property type="match status" value="1"/>
</dbReference>
<dbReference type="PANTHER" id="PTHR14499">
    <property type="entry name" value="POTASSIUM CHANNEL TETRAMERIZATION DOMAIN-CONTAINING"/>
    <property type="match status" value="1"/>
</dbReference>
<feature type="region of interest" description="Disordered" evidence="1">
    <location>
        <begin position="17"/>
        <end position="61"/>
    </location>
</feature>
<accession>A0A6A4WLD2</accession>
<sequence length="414" mass="44111">MLRFTVTGDSCAAGWPAELRPGPSSCCSSRRAVAPAAGQSAQSGQSGAPPAAVAAAPAAAAPAAAPSRGASATGCRCPSELVRPVLHVPYGLTSVSATFQNASGKDDNKGEYKAVQPAALDDLPPATLISPAGSPNISPGSLHSSSPTPLNNNKLSPSLPAPPKASPTSGHHGKVTGIPTVAAASRYTAPVHIDVGGVIYTSSLETLTRYPETRLAKLFNGQVPIVLDTLKQHYFIDRDGKMFRHILNFMRSGKVCVPDDFSEIDCLMEEARFFEVQGMVKQLEQLRRQRAQRLARAGSQTSPPVAQHGYHVVALHISPDLGERVMLSGERKLIEETFPEVVQALMDNRTSVAWNQSDPEHVVRFPLNGYTKMTSLQAIQRLLADGFQIVASLGGGVEGQQFSEYIFSRSRQPQ</sequence>
<protein>
    <submittedName>
        <fullName evidence="3">BTB/POZ domain-containing protein KCTD15</fullName>
    </submittedName>
</protein>
<comment type="caution">
    <text evidence="3">The sequence shown here is derived from an EMBL/GenBank/DDBJ whole genome shotgun (WGS) entry which is preliminary data.</text>
</comment>
<dbReference type="Pfam" id="PF02214">
    <property type="entry name" value="BTB_2"/>
    <property type="match status" value="1"/>
</dbReference>